<dbReference type="AlphaFoldDB" id="A0A1B1U803"/>
<proteinExistence type="predicted"/>
<dbReference type="SUPFAM" id="SSF56059">
    <property type="entry name" value="Glutathione synthetase ATP-binding domain-like"/>
    <property type="match status" value="1"/>
</dbReference>
<dbReference type="InterPro" id="IPR013815">
    <property type="entry name" value="ATP_grasp_subdomain_1"/>
</dbReference>
<evidence type="ECO:0000313" key="4">
    <source>
        <dbReference type="Proteomes" id="UP000092839"/>
    </source>
</evidence>
<dbReference type="RefSeq" id="WP_065726233.1">
    <property type="nucleotide sequence ID" value="NZ_CP016428.1"/>
</dbReference>
<reference evidence="3 4" key="1">
    <citation type="submission" date="2016-07" db="EMBL/GenBank/DDBJ databases">
        <title>Complete genome sequence of Bradyrhizobium icense LMTR 13T, a potential inoculant strain isolated from lima bean (Phaseolus lunatus) in Peru.</title>
        <authorList>
            <person name="Ormeno-Orrillo E."/>
            <person name="Duran D."/>
            <person name="Rogel M.A."/>
            <person name="Rey L."/>
            <person name="Imperial J."/>
            <person name="Ruiz-Argueso T."/>
            <person name="Martinez-Romero E."/>
        </authorList>
    </citation>
    <scope>NUCLEOTIDE SEQUENCE [LARGE SCALE GENOMIC DNA]</scope>
    <source>
        <strain evidence="3 4">LMTR 13</strain>
    </source>
</reference>
<dbReference type="Gene3D" id="3.30.470.20">
    <property type="entry name" value="ATP-grasp fold, B domain"/>
    <property type="match status" value="1"/>
</dbReference>
<dbReference type="GO" id="GO:0005524">
    <property type="term" value="F:ATP binding"/>
    <property type="evidence" value="ECO:0007669"/>
    <property type="project" value="UniProtKB-UniRule"/>
</dbReference>
<feature type="domain" description="ATP-grasp" evidence="2">
    <location>
        <begin position="131"/>
        <end position="310"/>
    </location>
</feature>
<keyword evidence="1" id="KW-0547">Nucleotide-binding</keyword>
<accession>A0A1B1U803</accession>
<dbReference type="OrthoDB" id="7625478at2"/>
<evidence type="ECO:0000313" key="3">
    <source>
        <dbReference type="EMBL" id="ANV98909.1"/>
    </source>
</evidence>
<gene>
    <name evidence="3" type="ORF">LMTR13_00625</name>
</gene>
<evidence type="ECO:0000259" key="2">
    <source>
        <dbReference type="PROSITE" id="PS50975"/>
    </source>
</evidence>
<dbReference type="STRING" id="1274631.LMTR13_00625"/>
<dbReference type="GO" id="GO:0046872">
    <property type="term" value="F:metal ion binding"/>
    <property type="evidence" value="ECO:0007669"/>
    <property type="project" value="InterPro"/>
</dbReference>
<keyword evidence="4" id="KW-1185">Reference proteome</keyword>
<dbReference type="InterPro" id="IPR011761">
    <property type="entry name" value="ATP-grasp"/>
</dbReference>
<keyword evidence="1" id="KW-0067">ATP-binding</keyword>
<dbReference type="EMBL" id="CP016428">
    <property type="protein sequence ID" value="ANV98909.1"/>
    <property type="molecule type" value="Genomic_DNA"/>
</dbReference>
<dbReference type="Proteomes" id="UP000092839">
    <property type="component" value="Chromosome"/>
</dbReference>
<dbReference type="Gene3D" id="3.30.1490.20">
    <property type="entry name" value="ATP-grasp fold, A domain"/>
    <property type="match status" value="1"/>
</dbReference>
<protein>
    <recommendedName>
        <fullName evidence="2">ATP-grasp domain-containing protein</fullName>
    </recommendedName>
</protein>
<organism evidence="3 4">
    <name type="scientific">Bradyrhizobium icense</name>
    <dbReference type="NCBI Taxonomy" id="1274631"/>
    <lineage>
        <taxon>Bacteria</taxon>
        <taxon>Pseudomonadati</taxon>
        <taxon>Pseudomonadota</taxon>
        <taxon>Alphaproteobacteria</taxon>
        <taxon>Hyphomicrobiales</taxon>
        <taxon>Nitrobacteraceae</taxon>
        <taxon>Bradyrhizobium</taxon>
    </lineage>
</organism>
<sequence>MTKQLRIAVSGLHRGDNPQPGPAVIRSIRRRYPSAQIIGLSYDPLESGIFSKSDDGVDAAFLMPFPNKGPNALIERLDEISQIYPLDVVIPCLDSELPNYLDLSDEFKSRGIKTPLLTKKSFDRRSKENLFQLGKAAGVRVPRTIVVTDLMAAHKACEKIGFPLFLKGKQYGAGRVTSPAEVAYVFHSLMAAWGGPVIAQSAVHGSGDEYDVIGLGDGRGGLLGSCAIRKIMLTGNGKAFGGIVVADPALQESVEKIIKKLKWWGPFELEFVKGKQGHELIEMNPRFPAWTDFPSQIGCNLPAMLVDMLFSLPVAPASPCEPGRMFIRHNLDLVGDISQLAELSNGSLIRDARPNLLQSLEPVN</sequence>
<evidence type="ECO:0000256" key="1">
    <source>
        <dbReference type="PROSITE-ProRule" id="PRU00409"/>
    </source>
</evidence>
<name>A0A1B1U803_9BRAD</name>
<dbReference type="Gene3D" id="3.40.50.20">
    <property type="match status" value="1"/>
</dbReference>
<dbReference type="PROSITE" id="PS50975">
    <property type="entry name" value="ATP_GRASP"/>
    <property type="match status" value="1"/>
</dbReference>
<dbReference type="KEGG" id="bic:LMTR13_00625"/>